<keyword evidence="1" id="KW-1185">Reference proteome</keyword>
<protein>
    <submittedName>
        <fullName evidence="2">Uncharacterized protein</fullName>
    </submittedName>
</protein>
<evidence type="ECO:0000313" key="2">
    <source>
        <dbReference type="WBParaSite" id="PEQ_0000853001-mRNA-1"/>
    </source>
</evidence>
<proteinExistence type="predicted"/>
<dbReference type="WBParaSite" id="PEQ_0000853001-mRNA-1">
    <property type="protein sequence ID" value="PEQ_0000853001-mRNA-1"/>
    <property type="gene ID" value="PEQ_0000853001"/>
</dbReference>
<organism evidence="1 2">
    <name type="scientific">Parascaris equorum</name>
    <name type="common">Equine roundworm</name>
    <dbReference type="NCBI Taxonomy" id="6256"/>
    <lineage>
        <taxon>Eukaryota</taxon>
        <taxon>Metazoa</taxon>
        <taxon>Ecdysozoa</taxon>
        <taxon>Nematoda</taxon>
        <taxon>Chromadorea</taxon>
        <taxon>Rhabditida</taxon>
        <taxon>Spirurina</taxon>
        <taxon>Ascaridomorpha</taxon>
        <taxon>Ascaridoidea</taxon>
        <taxon>Ascarididae</taxon>
        <taxon>Parascaris</taxon>
    </lineage>
</organism>
<name>A0A914S2I9_PAREQ</name>
<dbReference type="Proteomes" id="UP000887564">
    <property type="component" value="Unplaced"/>
</dbReference>
<sequence length="204" mass="23724">MWCGRIDEWIDLVFAKTLSDALDCNSDQIFSAEKSCFADVKVHQRAAASCPSCKLSLILMRYTAEADLHDFWAQTNLPEKTKLASSEVRKQALIALLSHWQTIICSQIKFFSVDLYHWISARHREHKEAVLKSNVKKTLDDFEHVNPMEIVLSVFFWRVYEVNLSLFFPQYFCSTLLIEILTMILRSYYSMKVVPCSQLLRASR</sequence>
<accession>A0A914S2I9</accession>
<evidence type="ECO:0000313" key="1">
    <source>
        <dbReference type="Proteomes" id="UP000887564"/>
    </source>
</evidence>
<reference evidence="2" key="1">
    <citation type="submission" date="2022-11" db="UniProtKB">
        <authorList>
            <consortium name="WormBaseParasite"/>
        </authorList>
    </citation>
    <scope>IDENTIFICATION</scope>
</reference>
<dbReference type="AlphaFoldDB" id="A0A914S2I9"/>